<dbReference type="InterPro" id="IPR036271">
    <property type="entry name" value="Tet_transcr_reg_TetR-rel_C_sf"/>
</dbReference>
<gene>
    <name evidence="6" type="ORF">JOF56_011370</name>
</gene>
<dbReference type="SUPFAM" id="SSF48498">
    <property type="entry name" value="Tetracyclin repressor-like, C-terminal domain"/>
    <property type="match status" value="1"/>
</dbReference>
<dbReference type="EMBL" id="JAGINW010000001">
    <property type="protein sequence ID" value="MBP2330985.1"/>
    <property type="molecule type" value="Genomic_DNA"/>
</dbReference>
<dbReference type="RefSeq" id="WP_209647637.1">
    <property type="nucleotide sequence ID" value="NZ_JAGINW010000001.1"/>
</dbReference>
<keyword evidence="2 4" id="KW-0238">DNA-binding</keyword>
<dbReference type="InterPro" id="IPR001647">
    <property type="entry name" value="HTH_TetR"/>
</dbReference>
<dbReference type="PANTHER" id="PTHR47506">
    <property type="entry name" value="TRANSCRIPTIONAL REGULATORY PROTEIN"/>
    <property type="match status" value="1"/>
</dbReference>
<evidence type="ECO:0000256" key="2">
    <source>
        <dbReference type="ARBA" id="ARBA00023125"/>
    </source>
</evidence>
<dbReference type="Gene3D" id="1.10.357.10">
    <property type="entry name" value="Tetracycline Repressor, domain 2"/>
    <property type="match status" value="1"/>
</dbReference>
<dbReference type="PROSITE" id="PS50977">
    <property type="entry name" value="HTH_TETR_2"/>
    <property type="match status" value="1"/>
</dbReference>
<evidence type="ECO:0000256" key="4">
    <source>
        <dbReference type="PROSITE-ProRule" id="PRU00335"/>
    </source>
</evidence>
<evidence type="ECO:0000256" key="3">
    <source>
        <dbReference type="ARBA" id="ARBA00023163"/>
    </source>
</evidence>
<dbReference type="SUPFAM" id="SSF46689">
    <property type="entry name" value="Homeodomain-like"/>
    <property type="match status" value="1"/>
</dbReference>
<feature type="domain" description="HTH tetR-type" evidence="5">
    <location>
        <begin position="11"/>
        <end position="71"/>
    </location>
</feature>
<comment type="caution">
    <text evidence="6">The sequence shown here is derived from an EMBL/GenBank/DDBJ whole genome shotgun (WGS) entry which is preliminary data.</text>
</comment>
<dbReference type="Proteomes" id="UP001519332">
    <property type="component" value="Unassembled WGS sequence"/>
</dbReference>
<keyword evidence="3" id="KW-0804">Transcription</keyword>
<evidence type="ECO:0000256" key="1">
    <source>
        <dbReference type="ARBA" id="ARBA00023015"/>
    </source>
</evidence>
<dbReference type="PANTHER" id="PTHR47506:SF6">
    <property type="entry name" value="HTH-TYPE TRANSCRIPTIONAL REPRESSOR NEMR"/>
    <property type="match status" value="1"/>
</dbReference>
<evidence type="ECO:0000313" key="7">
    <source>
        <dbReference type="Proteomes" id="UP001519332"/>
    </source>
</evidence>
<dbReference type="Gene3D" id="1.10.10.60">
    <property type="entry name" value="Homeodomain-like"/>
    <property type="match status" value="1"/>
</dbReference>
<organism evidence="6 7">
    <name type="scientific">Kibdelosporangium banguiense</name>
    <dbReference type="NCBI Taxonomy" id="1365924"/>
    <lineage>
        <taxon>Bacteria</taxon>
        <taxon>Bacillati</taxon>
        <taxon>Actinomycetota</taxon>
        <taxon>Actinomycetes</taxon>
        <taxon>Pseudonocardiales</taxon>
        <taxon>Pseudonocardiaceae</taxon>
        <taxon>Kibdelosporangium</taxon>
    </lineage>
</organism>
<keyword evidence="7" id="KW-1185">Reference proteome</keyword>
<feature type="DNA-binding region" description="H-T-H motif" evidence="4">
    <location>
        <begin position="34"/>
        <end position="53"/>
    </location>
</feature>
<evidence type="ECO:0000313" key="6">
    <source>
        <dbReference type="EMBL" id="MBP2330985.1"/>
    </source>
</evidence>
<accession>A0ABS4U2Z3</accession>
<dbReference type="InterPro" id="IPR011075">
    <property type="entry name" value="TetR_C"/>
</dbReference>
<sequence length="193" mass="20984">MSPRRSVAEARNTKDMILTKAIDIASLDGLEGITIGRLADELKMSKSGVLGHFGTKQSLQLAAIRSVISQFRIHVVEPSMGRAPGLERLLALCDTWFDYVTDTGLPGGCLMTAAALEFDGRAGEVHDVVAEAWSDWDDLLRGELRRSGGDFDVDQALFEIVAFGPAVNRAVQLFGDRTAAERAKRAVRRVIGQ</sequence>
<dbReference type="InterPro" id="IPR009057">
    <property type="entry name" value="Homeodomain-like_sf"/>
</dbReference>
<proteinExistence type="predicted"/>
<protein>
    <submittedName>
        <fullName evidence="6">AcrR family transcriptional regulator</fullName>
    </submittedName>
</protein>
<dbReference type="Pfam" id="PF16925">
    <property type="entry name" value="TetR_C_13"/>
    <property type="match status" value="1"/>
</dbReference>
<reference evidence="6 7" key="1">
    <citation type="submission" date="2021-03" db="EMBL/GenBank/DDBJ databases">
        <title>Sequencing the genomes of 1000 actinobacteria strains.</title>
        <authorList>
            <person name="Klenk H.-P."/>
        </authorList>
    </citation>
    <scope>NUCLEOTIDE SEQUENCE [LARGE SCALE GENOMIC DNA]</scope>
    <source>
        <strain evidence="6 7">DSM 46670</strain>
    </source>
</reference>
<keyword evidence="1" id="KW-0805">Transcription regulation</keyword>
<name>A0ABS4U2Z3_9PSEU</name>
<evidence type="ECO:0000259" key="5">
    <source>
        <dbReference type="PROSITE" id="PS50977"/>
    </source>
</evidence>